<dbReference type="InterPro" id="IPR029063">
    <property type="entry name" value="SAM-dependent_MTases_sf"/>
</dbReference>
<dbReference type="PRINTS" id="PR00507">
    <property type="entry name" value="N12N6MTFRASE"/>
</dbReference>
<dbReference type="AlphaFoldDB" id="A0A1G9K2T2"/>
<dbReference type="OrthoDB" id="4280289at2"/>
<dbReference type="GO" id="GO:0009007">
    <property type="term" value="F:site-specific DNA-methyltransferase (adenine-specific) activity"/>
    <property type="evidence" value="ECO:0007669"/>
    <property type="project" value="UniProtKB-EC"/>
</dbReference>
<evidence type="ECO:0000256" key="3">
    <source>
        <dbReference type="ARBA" id="ARBA00022679"/>
    </source>
</evidence>
<evidence type="ECO:0000256" key="2">
    <source>
        <dbReference type="ARBA" id="ARBA00022603"/>
    </source>
</evidence>
<evidence type="ECO:0000256" key="1">
    <source>
        <dbReference type="ARBA" id="ARBA00011900"/>
    </source>
</evidence>
<feature type="domain" description="Type II methyltransferase M.TaqI-like" evidence="6">
    <location>
        <begin position="270"/>
        <end position="443"/>
    </location>
</feature>
<evidence type="ECO:0000256" key="4">
    <source>
        <dbReference type="ARBA" id="ARBA00022691"/>
    </source>
</evidence>
<dbReference type="GO" id="GO:0032259">
    <property type="term" value="P:methylation"/>
    <property type="evidence" value="ECO:0007669"/>
    <property type="project" value="UniProtKB-KW"/>
</dbReference>
<dbReference type="Pfam" id="PF22654">
    <property type="entry name" value="DUF7008"/>
    <property type="match status" value="1"/>
</dbReference>
<dbReference type="InterPro" id="IPR002052">
    <property type="entry name" value="DNA_methylase_N6_adenine_CS"/>
</dbReference>
<protein>
    <recommendedName>
        <fullName evidence="1">site-specific DNA-methyltransferase (adenine-specific)</fullName>
        <ecNumber evidence="1">2.1.1.72</ecNumber>
    </recommendedName>
</protein>
<evidence type="ECO:0000313" key="9">
    <source>
        <dbReference type="Proteomes" id="UP000199475"/>
    </source>
</evidence>
<dbReference type="GO" id="GO:0006304">
    <property type="term" value="P:DNA modification"/>
    <property type="evidence" value="ECO:0007669"/>
    <property type="project" value="InterPro"/>
</dbReference>
<dbReference type="RefSeq" id="WP_093250691.1">
    <property type="nucleotide sequence ID" value="NZ_FNGP01000002.1"/>
</dbReference>
<dbReference type="PANTHER" id="PTHR33841">
    <property type="entry name" value="DNA METHYLTRANSFERASE YEEA-RELATED"/>
    <property type="match status" value="1"/>
</dbReference>
<dbReference type="EMBL" id="FNGP01000002">
    <property type="protein sequence ID" value="SDL43675.1"/>
    <property type="molecule type" value="Genomic_DNA"/>
</dbReference>
<dbReference type="EC" id="2.1.1.72" evidence="1"/>
<sequence length="1175" mass="130573">MINAAALVADLKKQVLLLEDDLRQRIALPEFDQEWRSEHAAATSGDRTAATYTAWADDRITQAAVSWVLTTTFVRFCEDNALLGPVWISGPAERRQEALDAQLAYFRAHPEHTDREWVEQAIAHLAATPATRGLVDDQAMLHTVSPSGQAVGRLLEFWRQRTDDGTLVHDFTDPQLDTRFLGDLYQDLSDHAKKTYALLQTPEFVEEFILDRTLEPALNDRPLDGFKLIDPACGSGHFLLGAFRRLLARWQAEAPALGRRDQVQNALDAVWGVDINPFAAAIAVFRLTVAALKAIGHSSLETAPGFKIHVLAGDSLWFSRVKEGLFQTQSEFAYSTEHREGLIEALSSGQYDAVVANPPYITVKDKALSTSYRERFAYLKGQYQLTAPFMELLFRLARRGAAETKPGWVGQITSNAFMKREFGTPIIEDFLTHLDLREVIDTSGAYIPGHGTPTVILVGRNQTPASGTVRSVLGIRGEPGRPAVAANGLVWSSIAQNIGTSPHEDAWITVVDLPRASLTSHPWSLTGGGAAALSAALAGGQRFGDQVRLIGRTCHTGSDDAYFAPTGTWTRFQVPQAHVRPLATGDAVRDWALSPHTEALFPYDQTLQAELEDPGLKRLLWAQRAGLSLRREPGGTHEEIGLTWYEWSRWHPERFRIPLGIAMAFVATHNHFVLDRGGKVFNRSAPVIKLPADATEDDHLKLLGVLNSSTACFWLKQNSHNKGEGGGARVDAGYAARGESHRDTYEFTGTTLQEFPLPKQLPLDRARVLDDLAQELSRNQVEALIESEPPTADLLGEAEAAQSSLRGRMIAHQEELDWEVYASYGLLDDALVHAGEPPEVRLGERAFEIVLARRIAAGEEETTWFSRHGSTPITEVPEHWPADYRELVQRRIDAIESVDAIRLLEAPEYKRRWATEPFTKQADRALRGWLLDRLEDRSLWFTSQGQVRPLSVSQLADALGRDAEFVSVVELWQGRRDADLVAALTSLIESEAVPYLAAYRLKDSGLRKFAEWQRTWELQRKEDAGEPVGTIPVPPKYSTADFRKTSYWSNRGKLDVPKERFILYPGAGRETDPTPLLGWAGWDHAQQSLALATIIHERIAEGAPDAQLVPLVAGLAELQPWVEQWHSELDPTFGVSPAQFAREQLSEHLKSLGLTVDDLAAWRPPAPTRGRRAAK</sequence>
<dbReference type="Proteomes" id="UP000199475">
    <property type="component" value="Unassembled WGS sequence"/>
</dbReference>
<feature type="domain" description="DUF7008" evidence="7">
    <location>
        <begin position="809"/>
        <end position="1172"/>
    </location>
</feature>
<evidence type="ECO:0000259" key="6">
    <source>
        <dbReference type="Pfam" id="PF07669"/>
    </source>
</evidence>
<evidence type="ECO:0000256" key="5">
    <source>
        <dbReference type="ARBA" id="ARBA00047942"/>
    </source>
</evidence>
<proteinExistence type="predicted"/>
<keyword evidence="9" id="KW-1185">Reference proteome</keyword>
<dbReference type="Pfam" id="PF07669">
    <property type="entry name" value="Eco57I"/>
    <property type="match status" value="1"/>
</dbReference>
<dbReference type="InterPro" id="IPR050953">
    <property type="entry name" value="N4_N6_ade-DNA_methylase"/>
</dbReference>
<keyword evidence="4" id="KW-0949">S-adenosyl-L-methionine</keyword>
<accession>A0A1G9K2T2</accession>
<dbReference type="SUPFAM" id="SSF53335">
    <property type="entry name" value="S-adenosyl-L-methionine-dependent methyltransferases"/>
    <property type="match status" value="1"/>
</dbReference>
<organism evidence="8 9">
    <name type="scientific">Tessaracoccus oleiagri</name>
    <dbReference type="NCBI Taxonomy" id="686624"/>
    <lineage>
        <taxon>Bacteria</taxon>
        <taxon>Bacillati</taxon>
        <taxon>Actinomycetota</taxon>
        <taxon>Actinomycetes</taxon>
        <taxon>Propionibacteriales</taxon>
        <taxon>Propionibacteriaceae</taxon>
        <taxon>Tessaracoccus</taxon>
    </lineage>
</organism>
<dbReference type="PANTHER" id="PTHR33841:SF1">
    <property type="entry name" value="DNA METHYLTRANSFERASE A"/>
    <property type="match status" value="1"/>
</dbReference>
<keyword evidence="3" id="KW-0808">Transferase</keyword>
<comment type="catalytic activity">
    <reaction evidence="5">
        <text>a 2'-deoxyadenosine in DNA + S-adenosyl-L-methionine = an N(6)-methyl-2'-deoxyadenosine in DNA + S-adenosyl-L-homocysteine + H(+)</text>
        <dbReference type="Rhea" id="RHEA:15197"/>
        <dbReference type="Rhea" id="RHEA-COMP:12418"/>
        <dbReference type="Rhea" id="RHEA-COMP:12419"/>
        <dbReference type="ChEBI" id="CHEBI:15378"/>
        <dbReference type="ChEBI" id="CHEBI:57856"/>
        <dbReference type="ChEBI" id="CHEBI:59789"/>
        <dbReference type="ChEBI" id="CHEBI:90615"/>
        <dbReference type="ChEBI" id="CHEBI:90616"/>
        <dbReference type="EC" id="2.1.1.72"/>
    </reaction>
</comment>
<keyword evidence="2" id="KW-0489">Methyltransferase</keyword>
<dbReference type="InterPro" id="IPR011639">
    <property type="entry name" value="MethylTrfase_TaqI-like_dom"/>
</dbReference>
<dbReference type="NCBIfam" id="NF033451">
    <property type="entry name" value="BREX_2_MTaseX"/>
    <property type="match status" value="1"/>
</dbReference>
<dbReference type="GO" id="GO:0003676">
    <property type="term" value="F:nucleic acid binding"/>
    <property type="evidence" value="ECO:0007669"/>
    <property type="project" value="InterPro"/>
</dbReference>
<dbReference type="PROSITE" id="PS00092">
    <property type="entry name" value="N6_MTASE"/>
    <property type="match status" value="1"/>
</dbReference>
<name>A0A1G9K2T2_9ACTN</name>
<gene>
    <name evidence="8" type="ORF">SAMN04488242_1593</name>
</gene>
<evidence type="ECO:0000259" key="7">
    <source>
        <dbReference type="Pfam" id="PF22654"/>
    </source>
</evidence>
<reference evidence="8 9" key="1">
    <citation type="submission" date="2016-10" db="EMBL/GenBank/DDBJ databases">
        <authorList>
            <person name="de Groot N.N."/>
        </authorList>
    </citation>
    <scope>NUCLEOTIDE SEQUENCE [LARGE SCALE GENOMIC DNA]</scope>
    <source>
        <strain evidence="8 9">CGMCC 1.9159</strain>
    </source>
</reference>
<dbReference type="Gene3D" id="3.40.50.150">
    <property type="entry name" value="Vaccinia Virus protein VP39"/>
    <property type="match status" value="1"/>
</dbReference>
<dbReference type="InterPro" id="IPR054277">
    <property type="entry name" value="DUF7008"/>
</dbReference>
<evidence type="ECO:0000313" key="8">
    <source>
        <dbReference type="EMBL" id="SDL43675.1"/>
    </source>
</evidence>
<dbReference type="STRING" id="686624.SAMN04488242_1593"/>